<dbReference type="EMBL" id="KQ977643">
    <property type="protein sequence ID" value="KYN00876.1"/>
    <property type="molecule type" value="Genomic_DNA"/>
</dbReference>
<dbReference type="AlphaFoldDB" id="A0A151IH50"/>
<organism evidence="2 3">
    <name type="scientific">Cyphomyrmex costatus</name>
    <dbReference type="NCBI Taxonomy" id="456900"/>
    <lineage>
        <taxon>Eukaryota</taxon>
        <taxon>Metazoa</taxon>
        <taxon>Ecdysozoa</taxon>
        <taxon>Arthropoda</taxon>
        <taxon>Hexapoda</taxon>
        <taxon>Insecta</taxon>
        <taxon>Pterygota</taxon>
        <taxon>Neoptera</taxon>
        <taxon>Endopterygota</taxon>
        <taxon>Hymenoptera</taxon>
        <taxon>Apocrita</taxon>
        <taxon>Aculeata</taxon>
        <taxon>Formicoidea</taxon>
        <taxon>Formicidae</taxon>
        <taxon>Myrmicinae</taxon>
        <taxon>Cyphomyrmex</taxon>
    </lineage>
</organism>
<keyword evidence="1" id="KW-0812">Transmembrane</keyword>
<protein>
    <submittedName>
        <fullName evidence="2">Uncharacterized protein</fullName>
    </submittedName>
</protein>
<accession>A0A151IH50</accession>
<evidence type="ECO:0000313" key="2">
    <source>
        <dbReference type="EMBL" id="KYN00876.1"/>
    </source>
</evidence>
<evidence type="ECO:0000313" key="3">
    <source>
        <dbReference type="Proteomes" id="UP000078542"/>
    </source>
</evidence>
<name>A0A151IH50_9HYME</name>
<evidence type="ECO:0000256" key="1">
    <source>
        <dbReference type="SAM" id="Phobius"/>
    </source>
</evidence>
<dbReference type="Proteomes" id="UP000078542">
    <property type="component" value="Unassembled WGS sequence"/>
</dbReference>
<keyword evidence="1" id="KW-1133">Transmembrane helix</keyword>
<feature type="transmembrane region" description="Helical" evidence="1">
    <location>
        <begin position="6"/>
        <end position="25"/>
    </location>
</feature>
<keyword evidence="3" id="KW-1185">Reference proteome</keyword>
<sequence length="102" mass="11703">MPTNYTNIILFIMVTTCAATPIFYLNPETMLAHPAVIINSAMEDNLPYQLRNDFYKDPSIAAGLAKESWFIDKEMQVIEREADKIPKEKIYNVLHNAGLVRR</sequence>
<reference evidence="2 3" key="1">
    <citation type="submission" date="2016-03" db="EMBL/GenBank/DDBJ databases">
        <title>Cyphomyrmex costatus WGS genome.</title>
        <authorList>
            <person name="Nygaard S."/>
            <person name="Hu H."/>
            <person name="Boomsma J."/>
            <person name="Zhang G."/>
        </authorList>
    </citation>
    <scope>NUCLEOTIDE SEQUENCE [LARGE SCALE GENOMIC DNA]</scope>
    <source>
        <strain evidence="2">MS0001</strain>
        <tissue evidence="2">Whole body</tissue>
    </source>
</reference>
<gene>
    <name evidence="2" type="ORF">ALC62_08368</name>
</gene>
<proteinExistence type="predicted"/>
<keyword evidence="1" id="KW-0472">Membrane</keyword>